<keyword evidence="3" id="KW-1185">Reference proteome</keyword>
<comment type="caution">
    <text evidence="2">The sequence shown here is derived from an EMBL/GenBank/DDBJ whole genome shotgun (WGS) entry which is preliminary data.</text>
</comment>
<protein>
    <submittedName>
        <fullName evidence="2">Uncharacterized protein</fullName>
    </submittedName>
</protein>
<name>A0A7J7L2A9_9MAGN</name>
<keyword evidence="1" id="KW-0472">Membrane</keyword>
<accession>A0A7J7L2A9</accession>
<evidence type="ECO:0000256" key="1">
    <source>
        <dbReference type="SAM" id="Phobius"/>
    </source>
</evidence>
<keyword evidence="1" id="KW-0812">Transmembrane</keyword>
<proteinExistence type="predicted"/>
<feature type="transmembrane region" description="Helical" evidence="1">
    <location>
        <begin position="7"/>
        <end position="25"/>
    </location>
</feature>
<feature type="non-terminal residue" evidence="2">
    <location>
        <position position="54"/>
    </location>
</feature>
<dbReference type="Proteomes" id="UP000541444">
    <property type="component" value="Unassembled WGS sequence"/>
</dbReference>
<organism evidence="2 3">
    <name type="scientific">Kingdonia uniflora</name>
    <dbReference type="NCBI Taxonomy" id="39325"/>
    <lineage>
        <taxon>Eukaryota</taxon>
        <taxon>Viridiplantae</taxon>
        <taxon>Streptophyta</taxon>
        <taxon>Embryophyta</taxon>
        <taxon>Tracheophyta</taxon>
        <taxon>Spermatophyta</taxon>
        <taxon>Magnoliopsida</taxon>
        <taxon>Ranunculales</taxon>
        <taxon>Circaeasteraceae</taxon>
        <taxon>Kingdonia</taxon>
    </lineage>
</organism>
<dbReference type="AlphaFoldDB" id="A0A7J7L2A9"/>
<dbReference type="EMBL" id="JACGCM010002684">
    <property type="protein sequence ID" value="KAF6136697.1"/>
    <property type="molecule type" value="Genomic_DNA"/>
</dbReference>
<keyword evidence="1" id="KW-1133">Transmembrane helix</keyword>
<sequence length="54" mass="6261">MHDFKHCLGDFILIVIFCIPFLYSINRRGIPPMKEHLGECKYLGSINNKVLVLL</sequence>
<gene>
    <name evidence="2" type="ORF">GIB67_018700</name>
</gene>
<evidence type="ECO:0000313" key="3">
    <source>
        <dbReference type="Proteomes" id="UP000541444"/>
    </source>
</evidence>
<reference evidence="2 3" key="1">
    <citation type="journal article" date="2020" name="IScience">
        <title>Genome Sequencing of the Endangered Kingdonia uniflora (Circaeasteraceae, Ranunculales) Reveals Potential Mechanisms of Evolutionary Specialization.</title>
        <authorList>
            <person name="Sun Y."/>
            <person name="Deng T."/>
            <person name="Zhang A."/>
            <person name="Moore M.J."/>
            <person name="Landis J.B."/>
            <person name="Lin N."/>
            <person name="Zhang H."/>
            <person name="Zhang X."/>
            <person name="Huang J."/>
            <person name="Zhang X."/>
            <person name="Sun H."/>
            <person name="Wang H."/>
        </authorList>
    </citation>
    <scope>NUCLEOTIDE SEQUENCE [LARGE SCALE GENOMIC DNA]</scope>
    <source>
        <strain evidence="2">TB1705</strain>
        <tissue evidence="2">Leaf</tissue>
    </source>
</reference>
<evidence type="ECO:0000313" key="2">
    <source>
        <dbReference type="EMBL" id="KAF6136697.1"/>
    </source>
</evidence>